<gene>
    <name evidence="3 7" type="primary">grpE</name>
    <name evidence="7" type="ORF">GU926_17155</name>
</gene>
<dbReference type="Proteomes" id="UP000464214">
    <property type="component" value="Chromosome"/>
</dbReference>
<comment type="similarity">
    <text evidence="1 3 5">Belongs to the GrpE family.</text>
</comment>
<dbReference type="EMBL" id="CP047897">
    <property type="protein sequence ID" value="QHL89061.1"/>
    <property type="molecule type" value="Genomic_DNA"/>
</dbReference>
<sequence>MSKATEQHPQEQENIQPEHHEGLEAPTPEHEEEQIGETEGPTAEDKGVSELDELKDKFLRLQAEFDNFRRRTSKERLELFKTANQELMVALIPVLDDLERAQAAMKDAQDVNAVREGVELIFAKFLGLLQQKGLKPMDAVGQPFDADIHEAITQIPAPNEDMKGKVIDQVEKGYYLNEKVVRFAKVVIGA</sequence>
<evidence type="ECO:0000313" key="7">
    <source>
        <dbReference type="EMBL" id="QHL89061.1"/>
    </source>
</evidence>
<protein>
    <recommendedName>
        <fullName evidence="3 4">Protein GrpE</fullName>
    </recommendedName>
    <alternativeName>
        <fullName evidence="3">HSP-70 cofactor</fullName>
    </alternativeName>
</protein>
<dbReference type="GO" id="GO:0051087">
    <property type="term" value="F:protein-folding chaperone binding"/>
    <property type="evidence" value="ECO:0007669"/>
    <property type="project" value="InterPro"/>
</dbReference>
<dbReference type="GO" id="GO:0000774">
    <property type="term" value="F:adenyl-nucleotide exchange factor activity"/>
    <property type="evidence" value="ECO:0007669"/>
    <property type="project" value="InterPro"/>
</dbReference>
<evidence type="ECO:0000256" key="2">
    <source>
        <dbReference type="ARBA" id="ARBA00023186"/>
    </source>
</evidence>
<evidence type="ECO:0000256" key="4">
    <source>
        <dbReference type="RuleBase" id="RU000639"/>
    </source>
</evidence>
<accession>A0A6P1P3V8</accession>
<evidence type="ECO:0000256" key="3">
    <source>
        <dbReference type="HAMAP-Rule" id="MF_01151"/>
    </source>
</evidence>
<evidence type="ECO:0000256" key="5">
    <source>
        <dbReference type="RuleBase" id="RU004478"/>
    </source>
</evidence>
<feature type="compositionally biased region" description="Basic and acidic residues" evidence="6">
    <location>
        <begin position="1"/>
        <end position="29"/>
    </location>
</feature>
<dbReference type="HAMAP" id="MF_01151">
    <property type="entry name" value="GrpE"/>
    <property type="match status" value="1"/>
</dbReference>
<keyword evidence="2 3" id="KW-0143">Chaperone</keyword>
<keyword evidence="3 4" id="KW-0346">Stress response</keyword>
<evidence type="ECO:0000313" key="8">
    <source>
        <dbReference type="Proteomes" id="UP000464214"/>
    </source>
</evidence>
<name>A0A6P1P3V8_9BACT</name>
<dbReference type="PROSITE" id="PS01071">
    <property type="entry name" value="GRPE"/>
    <property type="match status" value="1"/>
</dbReference>
<dbReference type="GO" id="GO:0006457">
    <property type="term" value="P:protein folding"/>
    <property type="evidence" value="ECO:0007669"/>
    <property type="project" value="InterPro"/>
</dbReference>
<dbReference type="PRINTS" id="PR00773">
    <property type="entry name" value="GRPEPROTEIN"/>
</dbReference>
<comment type="subcellular location">
    <subcellularLocation>
        <location evidence="3">Cytoplasm</location>
    </subcellularLocation>
</comment>
<dbReference type="AlphaFoldDB" id="A0A6P1P3V8"/>
<dbReference type="PANTHER" id="PTHR21237:SF23">
    <property type="entry name" value="GRPE PROTEIN HOMOLOG, MITOCHONDRIAL"/>
    <property type="match status" value="1"/>
</dbReference>
<feature type="region of interest" description="Disordered" evidence="6">
    <location>
        <begin position="1"/>
        <end position="48"/>
    </location>
</feature>
<proteinExistence type="inferred from homology"/>
<dbReference type="PANTHER" id="PTHR21237">
    <property type="entry name" value="GRPE PROTEIN"/>
    <property type="match status" value="1"/>
</dbReference>
<evidence type="ECO:0000256" key="6">
    <source>
        <dbReference type="SAM" id="MobiDB-lite"/>
    </source>
</evidence>
<organism evidence="7 8">
    <name type="scientific">Nibribacter ruber</name>
    <dbReference type="NCBI Taxonomy" id="2698458"/>
    <lineage>
        <taxon>Bacteria</taxon>
        <taxon>Pseudomonadati</taxon>
        <taxon>Bacteroidota</taxon>
        <taxon>Cytophagia</taxon>
        <taxon>Cytophagales</taxon>
        <taxon>Hymenobacteraceae</taxon>
        <taxon>Nibribacter</taxon>
    </lineage>
</organism>
<dbReference type="RefSeq" id="WP_160694051.1">
    <property type="nucleotide sequence ID" value="NZ_CP047897.1"/>
</dbReference>
<comment type="function">
    <text evidence="3 4">Participates actively in the response to hyperosmotic and heat shock by preventing the aggregation of stress-denatured proteins, in association with DnaK and GrpE. It is the nucleotide exchange factor for DnaK and may function as a thermosensor. Unfolded proteins bind initially to DnaJ; upon interaction with the DnaJ-bound protein, DnaK hydrolyzes its bound ATP, resulting in the formation of a stable complex. GrpE releases ADP from DnaK; ATP binding to DnaK triggers the release of the substrate protein, thus completing the reaction cycle. Several rounds of ATP-dependent interactions between DnaJ, DnaK and GrpE are required for fully efficient folding.</text>
</comment>
<dbReference type="InterPro" id="IPR013805">
    <property type="entry name" value="GrpE_CC"/>
</dbReference>
<dbReference type="InterPro" id="IPR009012">
    <property type="entry name" value="GrpE_head"/>
</dbReference>
<dbReference type="Gene3D" id="2.30.22.10">
    <property type="entry name" value="Head domain of nucleotide exchange factor GrpE"/>
    <property type="match status" value="1"/>
</dbReference>
<dbReference type="GO" id="GO:0051082">
    <property type="term" value="F:unfolded protein binding"/>
    <property type="evidence" value="ECO:0007669"/>
    <property type="project" value="TreeGrafter"/>
</dbReference>
<dbReference type="SUPFAM" id="SSF58014">
    <property type="entry name" value="Coiled-coil domain of nucleotide exchange factor GrpE"/>
    <property type="match status" value="1"/>
</dbReference>
<dbReference type="Pfam" id="PF01025">
    <property type="entry name" value="GrpE"/>
    <property type="match status" value="1"/>
</dbReference>
<reference evidence="7 8" key="1">
    <citation type="submission" date="2020-01" db="EMBL/GenBank/DDBJ databases">
        <authorList>
            <person name="Kim M."/>
        </authorList>
    </citation>
    <scope>NUCLEOTIDE SEQUENCE [LARGE SCALE GENOMIC DNA]</scope>
    <source>
        <strain evidence="7 8">BT10</strain>
    </source>
</reference>
<dbReference type="GO" id="GO:0005737">
    <property type="term" value="C:cytoplasm"/>
    <property type="evidence" value="ECO:0007669"/>
    <property type="project" value="UniProtKB-SubCell"/>
</dbReference>
<dbReference type="GO" id="GO:0042803">
    <property type="term" value="F:protein homodimerization activity"/>
    <property type="evidence" value="ECO:0007669"/>
    <property type="project" value="InterPro"/>
</dbReference>
<evidence type="ECO:0000256" key="1">
    <source>
        <dbReference type="ARBA" id="ARBA00009054"/>
    </source>
</evidence>
<dbReference type="SUPFAM" id="SSF51064">
    <property type="entry name" value="Head domain of nucleotide exchange factor GrpE"/>
    <property type="match status" value="1"/>
</dbReference>
<keyword evidence="8" id="KW-1185">Reference proteome</keyword>
<dbReference type="InterPro" id="IPR000740">
    <property type="entry name" value="GrpE"/>
</dbReference>
<dbReference type="KEGG" id="nib:GU926_17155"/>
<dbReference type="Gene3D" id="3.90.20.20">
    <property type="match status" value="1"/>
</dbReference>
<dbReference type="CDD" id="cd00446">
    <property type="entry name" value="GrpE"/>
    <property type="match status" value="1"/>
</dbReference>
<keyword evidence="3" id="KW-0963">Cytoplasm</keyword>
<comment type="subunit">
    <text evidence="3">Homodimer.</text>
</comment>